<dbReference type="EMBL" id="NDHI03003574">
    <property type="protein sequence ID" value="PNJ19685.1"/>
    <property type="molecule type" value="Genomic_DNA"/>
</dbReference>
<organism evidence="2">
    <name type="scientific">Pongo abelii</name>
    <name type="common">Sumatran orangutan</name>
    <name type="synonym">Pongo pygmaeus abelii</name>
    <dbReference type="NCBI Taxonomy" id="9601"/>
    <lineage>
        <taxon>Eukaryota</taxon>
        <taxon>Metazoa</taxon>
        <taxon>Chordata</taxon>
        <taxon>Craniata</taxon>
        <taxon>Vertebrata</taxon>
        <taxon>Euteleostomi</taxon>
        <taxon>Mammalia</taxon>
        <taxon>Eutheria</taxon>
        <taxon>Euarchontoglires</taxon>
        <taxon>Primates</taxon>
        <taxon>Haplorrhini</taxon>
        <taxon>Catarrhini</taxon>
        <taxon>Hominidae</taxon>
        <taxon>Pongo</taxon>
    </lineage>
</organism>
<dbReference type="AlphaFoldDB" id="A0A2J8SG10"/>
<dbReference type="GO" id="GO:0030296">
    <property type="term" value="F:protein tyrosine kinase activator activity"/>
    <property type="evidence" value="ECO:0007669"/>
    <property type="project" value="TreeGrafter"/>
</dbReference>
<gene>
    <name evidence="2" type="ORF">CR201_G0043420</name>
</gene>
<feature type="region of interest" description="Disordered" evidence="1">
    <location>
        <begin position="18"/>
        <end position="41"/>
    </location>
</feature>
<dbReference type="PANTHER" id="PTHR16676">
    <property type="entry name" value="SIGNAL TRANSDUCER CD24"/>
    <property type="match status" value="1"/>
</dbReference>
<accession>A0A2J8SG10</accession>
<dbReference type="GO" id="GO:0045121">
    <property type="term" value="C:membrane raft"/>
    <property type="evidence" value="ECO:0007669"/>
    <property type="project" value="TreeGrafter"/>
</dbReference>
<dbReference type="GO" id="GO:0009897">
    <property type="term" value="C:external side of plasma membrane"/>
    <property type="evidence" value="ECO:0007669"/>
    <property type="project" value="TreeGrafter"/>
</dbReference>
<comment type="caution">
    <text evidence="2">The sequence shown here is derived from an EMBL/GenBank/DDBJ whole genome shotgun (WGS) entry which is preliminary data.</text>
</comment>
<dbReference type="InterPro" id="IPR028029">
    <property type="entry name" value="CD24"/>
</dbReference>
<dbReference type="Pfam" id="PF14984">
    <property type="entry name" value="CD24"/>
    <property type="match status" value="1"/>
</dbReference>
<proteinExistence type="predicted"/>
<dbReference type="GO" id="GO:0001775">
    <property type="term" value="P:cell activation"/>
    <property type="evidence" value="ECO:0007669"/>
    <property type="project" value="TreeGrafter"/>
</dbReference>
<dbReference type="PANTHER" id="PTHR16676:SF0">
    <property type="entry name" value="SIGNAL TRANSDUCER CD24"/>
    <property type="match status" value="1"/>
</dbReference>
<dbReference type="GO" id="GO:0022407">
    <property type="term" value="P:regulation of cell-cell adhesion"/>
    <property type="evidence" value="ECO:0007669"/>
    <property type="project" value="TreeGrafter"/>
</dbReference>
<reference evidence="2" key="1">
    <citation type="submission" date="2017-12" db="EMBL/GenBank/DDBJ databases">
        <title>High-resolution comparative analysis of great ape genomes.</title>
        <authorList>
            <person name="Pollen A."/>
            <person name="Hastie A."/>
            <person name="Hormozdiari F."/>
            <person name="Dougherty M."/>
            <person name="Liu R."/>
            <person name="Chaisson M."/>
            <person name="Hoppe E."/>
            <person name="Hill C."/>
            <person name="Pang A."/>
            <person name="Hillier L."/>
            <person name="Baker C."/>
            <person name="Armstrong J."/>
            <person name="Shendure J."/>
            <person name="Paten B."/>
            <person name="Wilson R."/>
            <person name="Chao H."/>
            <person name="Schneider V."/>
            <person name="Ventura M."/>
            <person name="Kronenberg Z."/>
            <person name="Murali S."/>
            <person name="Gordon D."/>
            <person name="Cantsilieris S."/>
            <person name="Munson K."/>
            <person name="Nelson B."/>
            <person name="Raja A."/>
            <person name="Underwood J."/>
            <person name="Diekhans M."/>
            <person name="Fiddes I."/>
            <person name="Haussler D."/>
            <person name="Eichler E."/>
        </authorList>
    </citation>
    <scope>NUCLEOTIDE SEQUENCE [LARGE SCALE GENOMIC DNA]</scope>
    <source>
        <strain evidence="2">Susie</strain>
    </source>
</reference>
<name>A0A2J8SG10_PONAB</name>
<protein>
    <submittedName>
        <fullName evidence="2">CD24 isoform 8</fullName>
    </submittedName>
</protein>
<sequence length="129" mass="13253">MVGRFCPESPPGFVRVAATSAVSPDPPSGEPRPRCGYRGPRSAASRVYGCTAPARETGGWAWETLAGAGAKKIYSIETTTGISINTSQSTSNFGTAPNPTNATTKAAGGALQSTASLFVVSLSLLHLYC</sequence>
<evidence type="ECO:0000313" key="2">
    <source>
        <dbReference type="EMBL" id="PNJ19685.1"/>
    </source>
</evidence>
<evidence type="ECO:0000256" key="1">
    <source>
        <dbReference type="SAM" id="MobiDB-lite"/>
    </source>
</evidence>
<dbReference type="GO" id="GO:0007155">
    <property type="term" value="P:cell adhesion"/>
    <property type="evidence" value="ECO:0007669"/>
    <property type="project" value="InterPro"/>
</dbReference>